<keyword evidence="5 8" id="KW-0687">Ribonucleoprotein</keyword>
<dbReference type="Proteomes" id="UP000233517">
    <property type="component" value="Unassembled WGS sequence"/>
</dbReference>
<gene>
    <name evidence="8" type="primary">rpsC</name>
    <name evidence="11" type="ORF">CVU82_01525</name>
</gene>
<dbReference type="HAMAP" id="MF_01309_B">
    <property type="entry name" value="Ribosomal_uS3_B"/>
    <property type="match status" value="1"/>
</dbReference>
<dbReference type="SUPFAM" id="SSF54814">
    <property type="entry name" value="Prokaryotic type KH domain (KH-domain type II)"/>
    <property type="match status" value="1"/>
</dbReference>
<dbReference type="PROSITE" id="PS50823">
    <property type="entry name" value="KH_TYPE_2"/>
    <property type="match status" value="1"/>
</dbReference>
<dbReference type="GO" id="GO:0006412">
    <property type="term" value="P:translation"/>
    <property type="evidence" value="ECO:0007669"/>
    <property type="project" value="UniProtKB-UniRule"/>
</dbReference>
<dbReference type="InterPro" id="IPR036419">
    <property type="entry name" value="Ribosomal_S3_C_sf"/>
</dbReference>
<dbReference type="NCBIfam" id="TIGR01009">
    <property type="entry name" value="rpsC_bact"/>
    <property type="match status" value="1"/>
</dbReference>
<dbReference type="Gene3D" id="3.30.1140.32">
    <property type="entry name" value="Ribosomal protein S3, C-terminal domain"/>
    <property type="match status" value="1"/>
</dbReference>
<accession>A0A2N2E953</accession>
<evidence type="ECO:0000313" key="12">
    <source>
        <dbReference type="Proteomes" id="UP000233517"/>
    </source>
</evidence>
<feature type="domain" description="KH type-2" evidence="10">
    <location>
        <begin position="39"/>
        <end position="115"/>
    </location>
</feature>
<evidence type="ECO:0000313" key="11">
    <source>
        <dbReference type="EMBL" id="PKM91260.1"/>
    </source>
</evidence>
<name>A0A2N2E953_9BACT</name>
<comment type="similarity">
    <text evidence="1 8 9">Belongs to the universal ribosomal protein uS3 family.</text>
</comment>
<dbReference type="FunFam" id="3.30.300.20:FF:000001">
    <property type="entry name" value="30S ribosomal protein S3"/>
    <property type="match status" value="1"/>
</dbReference>
<comment type="function">
    <text evidence="6 8">Binds the lower part of the 30S subunit head. Binds mRNA in the 70S ribosome, positioning it for translation.</text>
</comment>
<dbReference type="InterPro" id="IPR015946">
    <property type="entry name" value="KH_dom-like_a/b"/>
</dbReference>
<dbReference type="SUPFAM" id="SSF54821">
    <property type="entry name" value="Ribosomal protein S3 C-terminal domain"/>
    <property type="match status" value="1"/>
</dbReference>
<dbReference type="AlphaFoldDB" id="A0A2N2E953"/>
<dbReference type="SMART" id="SM00322">
    <property type="entry name" value="KH"/>
    <property type="match status" value="1"/>
</dbReference>
<evidence type="ECO:0000256" key="4">
    <source>
        <dbReference type="ARBA" id="ARBA00022980"/>
    </source>
</evidence>
<dbReference type="GO" id="GO:0019843">
    <property type="term" value="F:rRNA binding"/>
    <property type="evidence" value="ECO:0007669"/>
    <property type="project" value="UniProtKB-UniRule"/>
</dbReference>
<dbReference type="InterPro" id="IPR057258">
    <property type="entry name" value="Ribosomal_uS3"/>
</dbReference>
<comment type="subunit">
    <text evidence="8">Part of the 30S ribosomal subunit. Forms a tight complex with proteins S10 and S14.</text>
</comment>
<dbReference type="PANTHER" id="PTHR11760">
    <property type="entry name" value="30S/40S RIBOSOMAL PROTEIN S3"/>
    <property type="match status" value="1"/>
</dbReference>
<comment type="caution">
    <text evidence="11">The sequence shown here is derived from an EMBL/GenBank/DDBJ whole genome shotgun (WGS) entry which is preliminary data.</text>
</comment>
<evidence type="ECO:0000256" key="1">
    <source>
        <dbReference type="ARBA" id="ARBA00010761"/>
    </source>
</evidence>
<evidence type="ECO:0000256" key="6">
    <source>
        <dbReference type="ARBA" id="ARBA00024998"/>
    </source>
</evidence>
<dbReference type="GO" id="GO:0022627">
    <property type="term" value="C:cytosolic small ribosomal subunit"/>
    <property type="evidence" value="ECO:0007669"/>
    <property type="project" value="TreeGrafter"/>
</dbReference>
<dbReference type="Gene3D" id="3.30.300.20">
    <property type="match status" value="1"/>
</dbReference>
<dbReference type="InterPro" id="IPR004087">
    <property type="entry name" value="KH_dom"/>
</dbReference>
<keyword evidence="3 8" id="KW-0694">RNA-binding</keyword>
<evidence type="ECO:0000256" key="7">
    <source>
        <dbReference type="ARBA" id="ARBA00035257"/>
    </source>
</evidence>
<evidence type="ECO:0000256" key="2">
    <source>
        <dbReference type="ARBA" id="ARBA00022730"/>
    </source>
</evidence>
<dbReference type="Pfam" id="PF07650">
    <property type="entry name" value="KH_2"/>
    <property type="match status" value="1"/>
</dbReference>
<proteinExistence type="inferred from homology"/>
<evidence type="ECO:0000256" key="8">
    <source>
        <dbReference type="HAMAP-Rule" id="MF_01309"/>
    </source>
</evidence>
<dbReference type="InterPro" id="IPR009019">
    <property type="entry name" value="KH_sf_prok-type"/>
</dbReference>
<dbReference type="PANTHER" id="PTHR11760:SF19">
    <property type="entry name" value="SMALL RIBOSOMAL SUBUNIT PROTEIN US3C"/>
    <property type="match status" value="1"/>
</dbReference>
<evidence type="ECO:0000256" key="3">
    <source>
        <dbReference type="ARBA" id="ARBA00022884"/>
    </source>
</evidence>
<dbReference type="Pfam" id="PF00189">
    <property type="entry name" value="Ribosomal_S3_C"/>
    <property type="match status" value="1"/>
</dbReference>
<evidence type="ECO:0000259" key="10">
    <source>
        <dbReference type="PROSITE" id="PS50823"/>
    </source>
</evidence>
<protein>
    <recommendedName>
        <fullName evidence="7 8">Small ribosomal subunit protein uS3</fullName>
    </recommendedName>
</protein>
<dbReference type="EMBL" id="PHAI01000002">
    <property type="protein sequence ID" value="PKM91260.1"/>
    <property type="molecule type" value="Genomic_DNA"/>
</dbReference>
<dbReference type="CDD" id="cd02412">
    <property type="entry name" value="KH-II_30S_S3"/>
    <property type="match status" value="1"/>
</dbReference>
<dbReference type="PROSITE" id="PS00548">
    <property type="entry name" value="RIBOSOMAL_S3"/>
    <property type="match status" value="1"/>
</dbReference>
<dbReference type="GO" id="GO:0003729">
    <property type="term" value="F:mRNA binding"/>
    <property type="evidence" value="ECO:0007669"/>
    <property type="project" value="UniProtKB-UniRule"/>
</dbReference>
<reference evidence="11 12" key="1">
    <citation type="journal article" date="2017" name="ISME J.">
        <title>Potential for microbial H2 and metal transformations associated with novel bacteria and archaea in deep terrestrial subsurface sediments.</title>
        <authorList>
            <person name="Hernsdorf A.W."/>
            <person name="Amano Y."/>
            <person name="Miyakawa K."/>
            <person name="Ise K."/>
            <person name="Suzuki Y."/>
            <person name="Anantharaman K."/>
            <person name="Probst A."/>
            <person name="Burstein D."/>
            <person name="Thomas B.C."/>
            <person name="Banfield J.F."/>
        </authorList>
    </citation>
    <scope>NUCLEOTIDE SEQUENCE [LARGE SCALE GENOMIC DNA]</scope>
    <source>
        <strain evidence="11">HGW-Falkowbacteria-1</strain>
    </source>
</reference>
<keyword evidence="4 8" id="KW-0689">Ribosomal protein</keyword>
<evidence type="ECO:0000256" key="5">
    <source>
        <dbReference type="ARBA" id="ARBA00023274"/>
    </source>
</evidence>
<dbReference type="GO" id="GO:0003735">
    <property type="term" value="F:structural constituent of ribosome"/>
    <property type="evidence" value="ECO:0007669"/>
    <property type="project" value="InterPro"/>
</dbReference>
<keyword evidence="2 8" id="KW-0699">rRNA-binding</keyword>
<dbReference type="InterPro" id="IPR018280">
    <property type="entry name" value="Ribosomal_uS3_CS"/>
</dbReference>
<dbReference type="InterPro" id="IPR004044">
    <property type="entry name" value="KH_dom_type_2"/>
</dbReference>
<dbReference type="InterPro" id="IPR005704">
    <property type="entry name" value="Ribosomal_uS3_bac-typ"/>
</dbReference>
<evidence type="ECO:0000256" key="9">
    <source>
        <dbReference type="RuleBase" id="RU003624"/>
    </source>
</evidence>
<organism evidence="11 12">
    <name type="scientific">Candidatus Falkowbacteria bacterium HGW-Falkowbacteria-1</name>
    <dbReference type="NCBI Taxonomy" id="2013768"/>
    <lineage>
        <taxon>Bacteria</taxon>
        <taxon>Candidatus Falkowiibacteriota</taxon>
    </lineage>
</organism>
<sequence>MGKKINPKIIRMGITRTWPSTWFSAGNDYIRQTRQDVLMRKYILKEFREAGVDRVEISRNSGKIAVDVYTAKPGIIIGRGGNGVEELKKNVHKKFLSNPMKIRLGDINVNIKEVENPNLSAQINVQSIALEIEKRVPFRKVMKQALSRVERAGALGVKIMVSGRLNGAEIARSEKLIFGKLPLSTLRANIDYARGVAHTTYGSIGVKVWVYKGEVFKQK</sequence>
<dbReference type="InterPro" id="IPR001351">
    <property type="entry name" value="Ribosomal_uS3_C"/>
</dbReference>